<gene>
    <name evidence="2" type="ORF">SDRG_01125</name>
</gene>
<dbReference type="AlphaFoldDB" id="T0SE40"/>
<dbReference type="OMA" id="RTIPEPM"/>
<reference evidence="2 3" key="1">
    <citation type="submission" date="2012-04" db="EMBL/GenBank/DDBJ databases">
        <title>The Genome Sequence of Saprolegnia declina VS20.</title>
        <authorList>
            <consortium name="The Broad Institute Genome Sequencing Platform"/>
            <person name="Russ C."/>
            <person name="Nusbaum C."/>
            <person name="Tyler B."/>
            <person name="van West P."/>
            <person name="Dieguez-Uribeondo J."/>
            <person name="de Bruijn I."/>
            <person name="Tripathy S."/>
            <person name="Jiang R."/>
            <person name="Young S.K."/>
            <person name="Zeng Q."/>
            <person name="Gargeya S."/>
            <person name="Fitzgerald M."/>
            <person name="Haas B."/>
            <person name="Abouelleil A."/>
            <person name="Alvarado L."/>
            <person name="Arachchi H.M."/>
            <person name="Berlin A."/>
            <person name="Chapman S.B."/>
            <person name="Goldberg J."/>
            <person name="Griggs A."/>
            <person name="Gujja S."/>
            <person name="Hansen M."/>
            <person name="Howarth C."/>
            <person name="Imamovic A."/>
            <person name="Larimer J."/>
            <person name="McCowen C."/>
            <person name="Montmayeur A."/>
            <person name="Murphy C."/>
            <person name="Neiman D."/>
            <person name="Pearson M."/>
            <person name="Priest M."/>
            <person name="Roberts A."/>
            <person name="Saif S."/>
            <person name="Shea T."/>
            <person name="Sisk P."/>
            <person name="Sykes S."/>
            <person name="Wortman J."/>
            <person name="Nusbaum C."/>
            <person name="Birren B."/>
        </authorList>
    </citation>
    <scope>NUCLEOTIDE SEQUENCE [LARGE SCALE GENOMIC DNA]</scope>
    <source>
        <strain evidence="2 3">VS20</strain>
    </source>
</reference>
<name>T0SE40_SAPDV</name>
<feature type="compositionally biased region" description="Acidic residues" evidence="1">
    <location>
        <begin position="97"/>
        <end position="113"/>
    </location>
</feature>
<sequence length="215" mass="23625">MACWPGYALGVRETCFRPSSSSDADVDAALDAAEAKLQQYMEALVRRKAPAPWGLACKEASGHPVRSQPASPLRSAQDEPIEVEGNGEEEVLALELDDDDEEDDEDMDMDDEIAPTPDRRHFVLADDDAHDTFNASFDAIGTTSSAQRTITFFPSPIETRRTTPRSAAPHFSDASPVVPYPRTIPEPMSTDSHMSLQMDDPDASHMSLDWDSSLR</sequence>
<feature type="compositionally biased region" description="Acidic residues" evidence="1">
    <location>
        <begin position="79"/>
        <end position="90"/>
    </location>
</feature>
<evidence type="ECO:0000313" key="3">
    <source>
        <dbReference type="Proteomes" id="UP000030762"/>
    </source>
</evidence>
<dbReference type="EMBL" id="JH767134">
    <property type="protein sequence ID" value="EQC41147.1"/>
    <property type="molecule type" value="Genomic_DNA"/>
</dbReference>
<dbReference type="Proteomes" id="UP000030762">
    <property type="component" value="Unassembled WGS sequence"/>
</dbReference>
<proteinExistence type="predicted"/>
<dbReference type="OrthoDB" id="78430at2759"/>
<evidence type="ECO:0000313" key="2">
    <source>
        <dbReference type="EMBL" id="EQC41147.1"/>
    </source>
</evidence>
<dbReference type="GeneID" id="19941852"/>
<evidence type="ECO:0000256" key="1">
    <source>
        <dbReference type="SAM" id="MobiDB-lite"/>
    </source>
</evidence>
<dbReference type="RefSeq" id="XP_008604861.1">
    <property type="nucleotide sequence ID" value="XM_008606639.1"/>
</dbReference>
<protein>
    <submittedName>
        <fullName evidence="2">Uncharacterized protein</fullName>
    </submittedName>
</protein>
<accession>T0SE40</accession>
<dbReference type="VEuPathDB" id="FungiDB:SDRG_01125"/>
<keyword evidence="3" id="KW-1185">Reference proteome</keyword>
<organism evidence="2 3">
    <name type="scientific">Saprolegnia diclina (strain VS20)</name>
    <dbReference type="NCBI Taxonomy" id="1156394"/>
    <lineage>
        <taxon>Eukaryota</taxon>
        <taxon>Sar</taxon>
        <taxon>Stramenopiles</taxon>
        <taxon>Oomycota</taxon>
        <taxon>Saprolegniomycetes</taxon>
        <taxon>Saprolegniales</taxon>
        <taxon>Saprolegniaceae</taxon>
        <taxon>Saprolegnia</taxon>
    </lineage>
</organism>
<feature type="region of interest" description="Disordered" evidence="1">
    <location>
        <begin position="97"/>
        <end position="116"/>
    </location>
</feature>
<feature type="region of interest" description="Disordered" evidence="1">
    <location>
        <begin position="59"/>
        <end position="90"/>
    </location>
</feature>
<dbReference type="InParanoid" id="T0SE40"/>
<feature type="region of interest" description="Disordered" evidence="1">
    <location>
        <begin position="159"/>
        <end position="215"/>
    </location>
</feature>